<proteinExistence type="predicted"/>
<evidence type="ECO:0000313" key="4">
    <source>
        <dbReference type="Proteomes" id="UP000218811"/>
    </source>
</evidence>
<dbReference type="Proteomes" id="UP000218811">
    <property type="component" value="Unassembled WGS sequence"/>
</dbReference>
<keyword evidence="2" id="KW-0472">Membrane</keyword>
<dbReference type="EMBL" id="KB468135">
    <property type="protein sequence ID" value="PCH43193.1"/>
    <property type="molecule type" value="Genomic_DNA"/>
</dbReference>
<protein>
    <submittedName>
        <fullName evidence="3">Uncharacterized protein</fullName>
    </submittedName>
</protein>
<feature type="transmembrane region" description="Helical" evidence="2">
    <location>
        <begin position="20"/>
        <end position="39"/>
    </location>
</feature>
<organism evidence="3 4">
    <name type="scientific">Wolfiporia cocos (strain MD-104)</name>
    <name type="common">Brown rot fungus</name>
    <dbReference type="NCBI Taxonomy" id="742152"/>
    <lineage>
        <taxon>Eukaryota</taxon>
        <taxon>Fungi</taxon>
        <taxon>Dikarya</taxon>
        <taxon>Basidiomycota</taxon>
        <taxon>Agaricomycotina</taxon>
        <taxon>Agaricomycetes</taxon>
        <taxon>Polyporales</taxon>
        <taxon>Phaeolaceae</taxon>
        <taxon>Wolfiporia</taxon>
    </lineage>
</organism>
<name>A0A2H3JTA5_WOLCO</name>
<evidence type="ECO:0000256" key="1">
    <source>
        <dbReference type="SAM" id="MobiDB-lite"/>
    </source>
</evidence>
<accession>A0A2H3JTA5</accession>
<keyword evidence="4" id="KW-1185">Reference proteome</keyword>
<feature type="transmembrane region" description="Helical" evidence="2">
    <location>
        <begin position="241"/>
        <end position="259"/>
    </location>
</feature>
<keyword evidence="2" id="KW-0812">Transmembrane</keyword>
<evidence type="ECO:0000313" key="3">
    <source>
        <dbReference type="EMBL" id="PCH43193.1"/>
    </source>
</evidence>
<dbReference type="OMA" id="LANAICC"/>
<dbReference type="OrthoDB" id="3253026at2759"/>
<feature type="transmembrane region" description="Helical" evidence="2">
    <location>
        <begin position="518"/>
        <end position="535"/>
    </location>
</feature>
<dbReference type="AlphaFoldDB" id="A0A2H3JTA5"/>
<feature type="compositionally biased region" description="Low complexity" evidence="1">
    <location>
        <begin position="340"/>
        <end position="351"/>
    </location>
</feature>
<feature type="transmembrane region" description="Helical" evidence="2">
    <location>
        <begin position="483"/>
        <end position="503"/>
    </location>
</feature>
<gene>
    <name evidence="3" type="ORF">WOLCODRAFT_153255</name>
</gene>
<sequence>MTTKRKIMLTPRRSRFSLPLGNHTIAMVAWSVVFLCFLIESVHSLPVRREPSLCIRDGQMIWNLLVFLTTNYASHAATVPGIPGGKWHDHLLLNLIALFLPFAGLGRSVSLVLDRILLGRHQLYQAWAGRALAFVCRKADWEPPEGREDVVFAQLPIGYHDIDETVAEASYASFNILPVRKDNEVNPYDEADVLSGCDIHGTMSLPAGYGWATLERDYFYAITKQTLQDPEKIRIARSQSYLKMVISVIQVLFASYTLYDTRGDQIDRYGYAAYGLTVIPYVIMSVVNLVAVGLVADYPCLYVVRTSILEEAASRPGALFDGVIGTLKSPATEAAYTDITPTPHSTSPAPHLDSDNQRSGSISDAEDDVKEKLLPDDEPSQNDSKPKSASPEGESVTAPGGQEMQAYVKTWMSIESRTDSEKPIRFLVVRTDGTTKRFRFAPAQDVGDSRVCQFNIGAVTNEYIPIPDDDGDLTGSDWIEVTFAIFYLFLVFALPYILIYALTRFRPGHSTPTQRARMLAWLCCSQVIFVPFWVFSRGDMGDVGFPAVLRRPKFLLMMALFFVGPVFGYTTVIQMYLKENYSQVPVCI</sequence>
<feature type="transmembrane region" description="Helical" evidence="2">
    <location>
        <begin position="91"/>
        <end position="113"/>
    </location>
</feature>
<feature type="transmembrane region" description="Helical" evidence="2">
    <location>
        <begin position="555"/>
        <end position="577"/>
    </location>
</feature>
<evidence type="ECO:0000256" key="2">
    <source>
        <dbReference type="SAM" id="Phobius"/>
    </source>
</evidence>
<feature type="region of interest" description="Disordered" evidence="1">
    <location>
        <begin position="337"/>
        <end position="402"/>
    </location>
</feature>
<feature type="transmembrane region" description="Helical" evidence="2">
    <location>
        <begin position="271"/>
        <end position="296"/>
    </location>
</feature>
<keyword evidence="2" id="KW-1133">Transmembrane helix</keyword>
<reference evidence="3 4" key="1">
    <citation type="journal article" date="2012" name="Science">
        <title>The Paleozoic origin of enzymatic lignin decomposition reconstructed from 31 fungal genomes.</title>
        <authorList>
            <person name="Floudas D."/>
            <person name="Binder M."/>
            <person name="Riley R."/>
            <person name="Barry K."/>
            <person name="Blanchette R.A."/>
            <person name="Henrissat B."/>
            <person name="Martinez A.T."/>
            <person name="Otillar R."/>
            <person name="Spatafora J.W."/>
            <person name="Yadav J.S."/>
            <person name="Aerts A."/>
            <person name="Benoit I."/>
            <person name="Boyd A."/>
            <person name="Carlson A."/>
            <person name="Copeland A."/>
            <person name="Coutinho P.M."/>
            <person name="de Vries R.P."/>
            <person name="Ferreira P."/>
            <person name="Findley K."/>
            <person name="Foster B."/>
            <person name="Gaskell J."/>
            <person name="Glotzer D."/>
            <person name="Gorecki P."/>
            <person name="Heitman J."/>
            <person name="Hesse C."/>
            <person name="Hori C."/>
            <person name="Igarashi K."/>
            <person name="Jurgens J.A."/>
            <person name="Kallen N."/>
            <person name="Kersten P."/>
            <person name="Kohler A."/>
            <person name="Kuees U."/>
            <person name="Kumar T.K.A."/>
            <person name="Kuo A."/>
            <person name="LaButti K."/>
            <person name="Larrondo L.F."/>
            <person name="Lindquist E."/>
            <person name="Ling A."/>
            <person name="Lombard V."/>
            <person name="Lucas S."/>
            <person name="Lundell T."/>
            <person name="Martin R."/>
            <person name="McLaughlin D.J."/>
            <person name="Morgenstern I."/>
            <person name="Morin E."/>
            <person name="Murat C."/>
            <person name="Nagy L.G."/>
            <person name="Nolan M."/>
            <person name="Ohm R.A."/>
            <person name="Patyshakuliyeva A."/>
            <person name="Rokas A."/>
            <person name="Ruiz-Duenas F.J."/>
            <person name="Sabat G."/>
            <person name="Salamov A."/>
            <person name="Samejima M."/>
            <person name="Schmutz J."/>
            <person name="Slot J.C."/>
            <person name="St John F."/>
            <person name="Stenlid J."/>
            <person name="Sun H."/>
            <person name="Sun S."/>
            <person name="Syed K."/>
            <person name="Tsang A."/>
            <person name="Wiebenga A."/>
            <person name="Young D."/>
            <person name="Pisabarro A."/>
            <person name="Eastwood D.C."/>
            <person name="Martin F."/>
            <person name="Cullen D."/>
            <person name="Grigoriev I.V."/>
            <person name="Hibbett D.S."/>
        </authorList>
    </citation>
    <scope>NUCLEOTIDE SEQUENCE [LARGE SCALE GENOMIC DNA]</scope>
    <source>
        <strain evidence="3 4">MD-104</strain>
    </source>
</reference>